<dbReference type="Proteomes" id="UP000183832">
    <property type="component" value="Unassembled WGS sequence"/>
</dbReference>
<accession>A0A1J1I6U6</accession>
<gene>
    <name evidence="5" type="ORF">CLUMA_CG008935</name>
</gene>
<name>A0A1J1I6U6_9DIPT</name>
<evidence type="ECO:0000256" key="3">
    <source>
        <dbReference type="SAM" id="MobiDB-lite"/>
    </source>
</evidence>
<organism evidence="5 6">
    <name type="scientific">Clunio marinus</name>
    <dbReference type="NCBI Taxonomy" id="568069"/>
    <lineage>
        <taxon>Eukaryota</taxon>
        <taxon>Metazoa</taxon>
        <taxon>Ecdysozoa</taxon>
        <taxon>Arthropoda</taxon>
        <taxon>Hexapoda</taxon>
        <taxon>Insecta</taxon>
        <taxon>Pterygota</taxon>
        <taxon>Neoptera</taxon>
        <taxon>Endopterygota</taxon>
        <taxon>Diptera</taxon>
        <taxon>Nematocera</taxon>
        <taxon>Chironomoidea</taxon>
        <taxon>Chironomidae</taxon>
        <taxon>Clunio</taxon>
    </lineage>
</organism>
<dbReference type="InterPro" id="IPR035979">
    <property type="entry name" value="RBD_domain_sf"/>
</dbReference>
<dbReference type="EMBL" id="CVRI01000042">
    <property type="protein sequence ID" value="CRK95466.1"/>
    <property type="molecule type" value="Genomic_DNA"/>
</dbReference>
<dbReference type="Gene3D" id="3.30.70.330">
    <property type="match status" value="1"/>
</dbReference>
<feature type="compositionally biased region" description="Basic residues" evidence="3">
    <location>
        <begin position="223"/>
        <end position="232"/>
    </location>
</feature>
<dbReference type="CDD" id="cd00590">
    <property type="entry name" value="RRM_SF"/>
    <property type="match status" value="1"/>
</dbReference>
<dbReference type="InterPro" id="IPR012677">
    <property type="entry name" value="Nucleotide-bd_a/b_plait_sf"/>
</dbReference>
<reference evidence="5 6" key="1">
    <citation type="submission" date="2015-04" db="EMBL/GenBank/DDBJ databases">
        <authorList>
            <person name="Syromyatnikov M.Y."/>
            <person name="Popov V.N."/>
        </authorList>
    </citation>
    <scope>NUCLEOTIDE SEQUENCE [LARGE SCALE GENOMIC DNA]</scope>
</reference>
<evidence type="ECO:0000313" key="6">
    <source>
        <dbReference type="Proteomes" id="UP000183832"/>
    </source>
</evidence>
<dbReference type="AlphaFoldDB" id="A0A1J1I6U6"/>
<evidence type="ECO:0000256" key="2">
    <source>
        <dbReference type="PROSITE-ProRule" id="PRU00176"/>
    </source>
</evidence>
<keyword evidence="6" id="KW-1185">Reference proteome</keyword>
<dbReference type="GO" id="GO:0003723">
    <property type="term" value="F:RNA binding"/>
    <property type="evidence" value="ECO:0007669"/>
    <property type="project" value="UniProtKB-UniRule"/>
</dbReference>
<protein>
    <submittedName>
        <fullName evidence="5">CLUMA_CG008935, isoform A</fullName>
    </submittedName>
</protein>
<evidence type="ECO:0000313" key="5">
    <source>
        <dbReference type="EMBL" id="CRK95466.1"/>
    </source>
</evidence>
<keyword evidence="1 2" id="KW-0694">RNA-binding</keyword>
<feature type="compositionally biased region" description="Basic and acidic residues" evidence="3">
    <location>
        <begin position="212"/>
        <end position="222"/>
    </location>
</feature>
<sequence>MPKKREENLANKFTLFIRLSRRIPNVININDAVREMYPSVANVRKPRQKSARWFLVDFETNEQAEEYKKILLEKKEIAKIKVKINKLTIRENNSLSKSDNERQQFVNNLTKQTFQIKCLEKYSNKLLVSELPENVTKADIAELFPHHTNLDLKHSPKLRAIITYSSSKEAMAARMNVRPIIDGKKIRVILLLLQNDSERKRKDSDISVDLESPEKLKKSSDNKRKKSLRYFE</sequence>
<evidence type="ECO:0000259" key="4">
    <source>
        <dbReference type="PROSITE" id="PS50102"/>
    </source>
</evidence>
<dbReference type="SUPFAM" id="SSF54928">
    <property type="entry name" value="RNA-binding domain, RBD"/>
    <property type="match status" value="1"/>
</dbReference>
<feature type="domain" description="RRM" evidence="4">
    <location>
        <begin position="124"/>
        <end position="188"/>
    </location>
</feature>
<feature type="region of interest" description="Disordered" evidence="3">
    <location>
        <begin position="199"/>
        <end position="232"/>
    </location>
</feature>
<proteinExistence type="predicted"/>
<dbReference type="InterPro" id="IPR000504">
    <property type="entry name" value="RRM_dom"/>
</dbReference>
<dbReference type="OrthoDB" id="6361271at2759"/>
<evidence type="ECO:0000256" key="1">
    <source>
        <dbReference type="ARBA" id="ARBA00022884"/>
    </source>
</evidence>
<dbReference type="PROSITE" id="PS50102">
    <property type="entry name" value="RRM"/>
    <property type="match status" value="1"/>
</dbReference>